<dbReference type="InterPro" id="IPR014710">
    <property type="entry name" value="RmlC-like_jellyroll"/>
</dbReference>
<keyword evidence="2" id="KW-0238">DNA-binding</keyword>
<organism evidence="5 6">
    <name type="scientific">Paenibacillus terricola</name>
    <dbReference type="NCBI Taxonomy" id="2763503"/>
    <lineage>
        <taxon>Bacteria</taxon>
        <taxon>Bacillati</taxon>
        <taxon>Bacillota</taxon>
        <taxon>Bacilli</taxon>
        <taxon>Bacillales</taxon>
        <taxon>Paenibacillaceae</taxon>
        <taxon>Paenibacillus</taxon>
    </lineage>
</organism>
<gene>
    <name evidence="5" type="ORF">H8B09_02430</name>
</gene>
<dbReference type="SUPFAM" id="SSF46689">
    <property type="entry name" value="Homeodomain-like"/>
    <property type="match status" value="1"/>
</dbReference>
<keyword evidence="1" id="KW-0805">Transcription regulation</keyword>
<evidence type="ECO:0000313" key="5">
    <source>
        <dbReference type="EMBL" id="MBD3917595.1"/>
    </source>
</evidence>
<dbReference type="InterPro" id="IPR020449">
    <property type="entry name" value="Tscrpt_reg_AraC-type_HTH"/>
</dbReference>
<feature type="domain" description="HTH araC/xylS-type" evidence="4">
    <location>
        <begin position="187"/>
        <end position="285"/>
    </location>
</feature>
<evidence type="ECO:0000259" key="4">
    <source>
        <dbReference type="PROSITE" id="PS01124"/>
    </source>
</evidence>
<evidence type="ECO:0000313" key="6">
    <source>
        <dbReference type="Proteomes" id="UP000609346"/>
    </source>
</evidence>
<evidence type="ECO:0000256" key="2">
    <source>
        <dbReference type="ARBA" id="ARBA00023125"/>
    </source>
</evidence>
<protein>
    <submittedName>
        <fullName evidence="5">Helix-turn-helix transcriptional regulator</fullName>
    </submittedName>
</protein>
<dbReference type="Gene3D" id="1.10.10.60">
    <property type="entry name" value="Homeodomain-like"/>
    <property type="match status" value="2"/>
</dbReference>
<dbReference type="PANTHER" id="PTHR43280:SF2">
    <property type="entry name" value="HTH-TYPE TRANSCRIPTIONAL REGULATOR EXSA"/>
    <property type="match status" value="1"/>
</dbReference>
<name>A0ABR8MRY2_9BACL</name>
<dbReference type="InterPro" id="IPR009057">
    <property type="entry name" value="Homeodomain-like_sf"/>
</dbReference>
<dbReference type="PRINTS" id="PR00032">
    <property type="entry name" value="HTHARAC"/>
</dbReference>
<dbReference type="PROSITE" id="PS01124">
    <property type="entry name" value="HTH_ARAC_FAMILY_2"/>
    <property type="match status" value="1"/>
</dbReference>
<dbReference type="Proteomes" id="UP000609346">
    <property type="component" value="Unassembled WGS sequence"/>
</dbReference>
<accession>A0ABR8MRY2</accession>
<comment type="caution">
    <text evidence="5">The sequence shown here is derived from an EMBL/GenBank/DDBJ whole genome shotgun (WGS) entry which is preliminary data.</text>
</comment>
<dbReference type="EMBL" id="JACXZA010000001">
    <property type="protein sequence ID" value="MBD3917595.1"/>
    <property type="molecule type" value="Genomic_DNA"/>
</dbReference>
<dbReference type="PANTHER" id="PTHR43280">
    <property type="entry name" value="ARAC-FAMILY TRANSCRIPTIONAL REGULATOR"/>
    <property type="match status" value="1"/>
</dbReference>
<dbReference type="InterPro" id="IPR037923">
    <property type="entry name" value="HTH-like"/>
</dbReference>
<dbReference type="SMART" id="SM00342">
    <property type="entry name" value="HTH_ARAC"/>
    <property type="match status" value="1"/>
</dbReference>
<proteinExistence type="predicted"/>
<evidence type="ECO:0000256" key="3">
    <source>
        <dbReference type="ARBA" id="ARBA00023163"/>
    </source>
</evidence>
<keyword evidence="6" id="KW-1185">Reference proteome</keyword>
<dbReference type="RefSeq" id="WP_191201880.1">
    <property type="nucleotide sequence ID" value="NZ_JACXZA010000001.1"/>
</dbReference>
<dbReference type="SUPFAM" id="SSF51215">
    <property type="entry name" value="Regulatory protein AraC"/>
    <property type="match status" value="1"/>
</dbReference>
<dbReference type="Pfam" id="PF12833">
    <property type="entry name" value="HTH_18"/>
    <property type="match status" value="1"/>
</dbReference>
<dbReference type="Gene3D" id="2.60.120.10">
    <property type="entry name" value="Jelly Rolls"/>
    <property type="match status" value="1"/>
</dbReference>
<reference evidence="5 6" key="1">
    <citation type="submission" date="2020-09" db="EMBL/GenBank/DDBJ databases">
        <title>Paenibacillus sp. strain PR3 16S rRNA gene Genome sequencing and assembly.</title>
        <authorList>
            <person name="Kim J."/>
        </authorList>
    </citation>
    <scope>NUCLEOTIDE SEQUENCE [LARGE SCALE GENOMIC DNA]</scope>
    <source>
        <strain evidence="5 6">PR3</strain>
    </source>
</reference>
<dbReference type="InterPro" id="IPR003313">
    <property type="entry name" value="AraC-bd"/>
</dbReference>
<sequence length="291" mass="34159">MDTDIALHCDRILRVQDLGFHSISQLYAHPDRRLDWDVFLYVTEGEMQVREEDREYVVKPAQFLFLRSGLHHWGERLTPAGTSWYWIHFYSHAVTDGDPHEDDSLDSYHSYSISSDEYDKRFKLPKHGTILNPTMLKIRLDASLERFRSKDPFRGISLALQVTELFLDLYREQRAARTLTKSDRTVQRIMDYLEQKEGYSLHSEEISASLAMNYSYLCEVFRTKTGSTIQSYNARIVMDKAVRLMRESNLNISEISETLGFRNPFYFSRVFRKVIGCSPSEYRGALYLNPF</sequence>
<keyword evidence="3" id="KW-0804">Transcription</keyword>
<dbReference type="Pfam" id="PF02311">
    <property type="entry name" value="AraC_binding"/>
    <property type="match status" value="1"/>
</dbReference>
<dbReference type="InterPro" id="IPR018060">
    <property type="entry name" value="HTH_AraC"/>
</dbReference>
<evidence type="ECO:0000256" key="1">
    <source>
        <dbReference type="ARBA" id="ARBA00023015"/>
    </source>
</evidence>